<organism evidence="7 8">
    <name type="scientific">Aphanomyces astaci</name>
    <name type="common">Crayfish plague agent</name>
    <dbReference type="NCBI Taxonomy" id="112090"/>
    <lineage>
        <taxon>Eukaryota</taxon>
        <taxon>Sar</taxon>
        <taxon>Stramenopiles</taxon>
        <taxon>Oomycota</taxon>
        <taxon>Saprolegniomycetes</taxon>
        <taxon>Saprolegniales</taxon>
        <taxon>Verrucalvaceae</taxon>
        <taxon>Aphanomyces</taxon>
    </lineage>
</organism>
<evidence type="ECO:0000256" key="3">
    <source>
        <dbReference type="ARBA" id="ARBA00022741"/>
    </source>
</evidence>
<dbReference type="PROSITE" id="PS51158">
    <property type="entry name" value="ALPHA_KINASE"/>
    <property type="match status" value="1"/>
</dbReference>
<accession>A0A396ZVW9</accession>
<evidence type="ECO:0000256" key="5">
    <source>
        <dbReference type="ARBA" id="ARBA00022840"/>
    </source>
</evidence>
<proteinExistence type="predicted"/>
<evidence type="ECO:0000256" key="2">
    <source>
        <dbReference type="ARBA" id="ARBA00022679"/>
    </source>
</evidence>
<sequence length="234" mass="26248">MLPLCGRTNNESTWAHMDMTQPFASGSFKTVYRGKYADGDRQGKPCVLKLFRSGCVFQERYFAHEAQVVGRALAIVDEFNTTDINQGRGQVWVNVPSLWTVQAGFGRPPGELALVEPYIANFAKFNSNTGWTNNSRNHCKWLQSLSHFSYHISHRCVLLCDLQGGVYSRGVVLTDPVIMSPSRKYGPTDLGNLGISTFFAHHTCTSYCDPNWLTPRDKNKYFTPVPGSTMQLLP</sequence>
<evidence type="ECO:0000259" key="6">
    <source>
        <dbReference type="PROSITE" id="PS51158"/>
    </source>
</evidence>
<feature type="domain" description="Alpha-type protein kinase" evidence="6">
    <location>
        <begin position="1"/>
        <end position="216"/>
    </location>
</feature>
<dbReference type="Gene3D" id="3.20.200.10">
    <property type="entry name" value="MHCK/EF2 kinase"/>
    <property type="match status" value="1"/>
</dbReference>
<keyword evidence="4" id="KW-0418">Kinase</keyword>
<keyword evidence="1" id="KW-0723">Serine/threonine-protein kinase</keyword>
<dbReference type="VEuPathDB" id="FungiDB:H257_18244"/>
<comment type="caution">
    <text evidence="7">The sequence shown here is derived from an EMBL/GenBank/DDBJ whole genome shotgun (WGS) entry which is preliminary data.</text>
</comment>
<dbReference type="GO" id="GO:0005524">
    <property type="term" value="F:ATP binding"/>
    <property type="evidence" value="ECO:0007669"/>
    <property type="project" value="UniProtKB-KW"/>
</dbReference>
<evidence type="ECO:0000313" key="7">
    <source>
        <dbReference type="EMBL" id="RHX97658.1"/>
    </source>
</evidence>
<keyword evidence="2" id="KW-0808">Transferase</keyword>
<keyword evidence="3" id="KW-0547">Nucleotide-binding</keyword>
<protein>
    <recommendedName>
        <fullName evidence="6">Alpha-type protein kinase domain-containing protein</fullName>
    </recommendedName>
</protein>
<dbReference type="EMBL" id="QUSZ01011060">
    <property type="protein sequence ID" value="RHX97658.1"/>
    <property type="molecule type" value="Genomic_DNA"/>
</dbReference>
<keyword evidence="5" id="KW-0067">ATP-binding</keyword>
<evidence type="ECO:0000313" key="8">
    <source>
        <dbReference type="Proteomes" id="UP000265427"/>
    </source>
</evidence>
<dbReference type="InterPro" id="IPR004166">
    <property type="entry name" value="a-kinase_dom"/>
</dbReference>
<dbReference type="InterPro" id="IPR051852">
    <property type="entry name" value="Alpha-type_PK"/>
</dbReference>
<dbReference type="AlphaFoldDB" id="A0A396ZVW9"/>
<dbReference type="PANTHER" id="PTHR45992">
    <property type="entry name" value="EUKARYOTIC ELONGATION FACTOR 2 KINASE-RELATED"/>
    <property type="match status" value="1"/>
</dbReference>
<dbReference type="Proteomes" id="UP000265427">
    <property type="component" value="Unassembled WGS sequence"/>
</dbReference>
<dbReference type="PANTHER" id="PTHR45992:SF11">
    <property type="entry name" value="ALPHA-TYPE PROTEIN KINASE DOMAIN-CONTAINING PROTEIN"/>
    <property type="match status" value="1"/>
</dbReference>
<gene>
    <name evidence="7" type="ORF">DYB36_013225</name>
</gene>
<dbReference type="Pfam" id="PF02816">
    <property type="entry name" value="Alpha_kinase"/>
    <property type="match status" value="1"/>
</dbReference>
<reference evidence="7 8" key="1">
    <citation type="submission" date="2018-08" db="EMBL/GenBank/DDBJ databases">
        <title>Aphanomyces genome sequencing and annotation.</title>
        <authorList>
            <person name="Minardi D."/>
            <person name="Oidtmann B."/>
            <person name="Van Der Giezen M."/>
            <person name="Studholme D.J."/>
        </authorList>
    </citation>
    <scope>NUCLEOTIDE SEQUENCE [LARGE SCALE GENOMIC DNA]</scope>
    <source>
        <strain evidence="7 8">Kv</strain>
    </source>
</reference>
<dbReference type="InterPro" id="IPR011009">
    <property type="entry name" value="Kinase-like_dom_sf"/>
</dbReference>
<dbReference type="GO" id="GO:0004674">
    <property type="term" value="F:protein serine/threonine kinase activity"/>
    <property type="evidence" value="ECO:0007669"/>
    <property type="project" value="UniProtKB-KW"/>
</dbReference>
<name>A0A396ZVW9_APHAT</name>
<evidence type="ECO:0000256" key="1">
    <source>
        <dbReference type="ARBA" id="ARBA00022527"/>
    </source>
</evidence>
<dbReference type="SMART" id="SM00811">
    <property type="entry name" value="Alpha_kinase"/>
    <property type="match status" value="1"/>
</dbReference>
<evidence type="ECO:0000256" key="4">
    <source>
        <dbReference type="ARBA" id="ARBA00022777"/>
    </source>
</evidence>
<dbReference type="SUPFAM" id="SSF56112">
    <property type="entry name" value="Protein kinase-like (PK-like)"/>
    <property type="match status" value="1"/>
</dbReference>